<organism evidence="1 2">
    <name type="scientific">Kerstersia gyiorum</name>
    <dbReference type="NCBI Taxonomy" id="206506"/>
    <lineage>
        <taxon>Bacteria</taxon>
        <taxon>Pseudomonadati</taxon>
        <taxon>Pseudomonadota</taxon>
        <taxon>Betaproteobacteria</taxon>
        <taxon>Burkholderiales</taxon>
        <taxon>Alcaligenaceae</taxon>
        <taxon>Kerstersia</taxon>
    </lineage>
</organism>
<dbReference type="EMBL" id="LBNE01000005">
    <property type="protein sequence ID" value="KKO71839.1"/>
    <property type="molecule type" value="Genomic_DNA"/>
</dbReference>
<name>A0A171KSH2_9BURK</name>
<dbReference type="AlphaFoldDB" id="A0A171KSH2"/>
<evidence type="ECO:0000313" key="1">
    <source>
        <dbReference type="EMBL" id="KKO71839.1"/>
    </source>
</evidence>
<dbReference type="RefSeq" id="WP_068370907.1">
    <property type="nucleotide sequence ID" value="NZ_LBNE01000005.1"/>
</dbReference>
<keyword evidence="2" id="KW-1185">Reference proteome</keyword>
<sequence>MKTQIKADFTDVFAKLNGLEQAAKEHLPRSMAVAGGTVIRDEAKARAPVFDGSTALTSGKNKDRPPVPGLLRDAIYLAFADKRSALSIGLATYSVAWNAAKAPHGHLIEFGHWRINKIMKDKDGNWHPTKERLSAPKWVPAVPFLRPAYEAVGQRAVQAMLDRGQVRLAEIMANPESLKAYK</sequence>
<gene>
    <name evidence="1" type="ORF">AAV32_09710</name>
</gene>
<dbReference type="Proteomes" id="UP000078084">
    <property type="component" value="Unassembled WGS sequence"/>
</dbReference>
<proteinExistence type="predicted"/>
<reference evidence="1 2" key="1">
    <citation type="submission" date="2015-04" db="EMBL/GenBank/DDBJ databases">
        <title>Genome sequence of Kerstersia gyiorum CG1.</title>
        <authorList>
            <person name="Greninger A.L."/>
            <person name="Kozyreva V."/>
            <person name="Chaturvedi V."/>
        </authorList>
    </citation>
    <scope>NUCLEOTIDE SEQUENCE [LARGE SCALE GENOMIC DNA]</scope>
    <source>
        <strain evidence="1 2">CG1</strain>
    </source>
</reference>
<accession>A0A171KSH2</accession>
<protein>
    <recommendedName>
        <fullName evidence="3">HK97 gp10 family phage protein</fullName>
    </recommendedName>
</protein>
<evidence type="ECO:0008006" key="3">
    <source>
        <dbReference type="Google" id="ProtNLM"/>
    </source>
</evidence>
<dbReference type="STRING" id="206506.AAV32_09710"/>
<comment type="caution">
    <text evidence="1">The sequence shown here is derived from an EMBL/GenBank/DDBJ whole genome shotgun (WGS) entry which is preliminary data.</text>
</comment>
<evidence type="ECO:0000313" key="2">
    <source>
        <dbReference type="Proteomes" id="UP000078084"/>
    </source>
</evidence>